<dbReference type="InterPro" id="IPR001437">
    <property type="entry name" value="Tscrpt_elong_fac_GreA/B_C"/>
</dbReference>
<accession>A0A7X3FRF4</accession>
<organism evidence="2 3">
    <name type="scientific">Devosia marina</name>
    <dbReference type="NCBI Taxonomy" id="2683198"/>
    <lineage>
        <taxon>Bacteria</taxon>
        <taxon>Pseudomonadati</taxon>
        <taxon>Pseudomonadota</taxon>
        <taxon>Alphaproteobacteria</taxon>
        <taxon>Hyphomicrobiales</taxon>
        <taxon>Devosiaceae</taxon>
        <taxon>Devosia</taxon>
    </lineage>
</organism>
<reference evidence="2 3" key="1">
    <citation type="submission" date="2019-12" db="EMBL/GenBank/DDBJ databases">
        <title>Devosia maris sp. nov., isolated from the deep seawater.</title>
        <authorList>
            <person name="Liu Y."/>
        </authorList>
    </citation>
    <scope>NUCLEOTIDE SEQUENCE [LARGE SCALE GENOMIC DNA]</scope>
    <source>
        <strain evidence="2 3">L53-10-65</strain>
    </source>
</reference>
<comment type="caution">
    <text evidence="2">The sequence shown here is derived from an EMBL/GenBank/DDBJ whole genome shotgun (WGS) entry which is preliminary data.</text>
</comment>
<dbReference type="RefSeq" id="WP_157290225.1">
    <property type="nucleotide sequence ID" value="NZ_WQRF01000002.1"/>
</dbReference>
<keyword evidence="2" id="KW-0808">Transferase</keyword>
<evidence type="ECO:0000259" key="1">
    <source>
        <dbReference type="Pfam" id="PF01272"/>
    </source>
</evidence>
<dbReference type="GO" id="GO:0003677">
    <property type="term" value="F:DNA binding"/>
    <property type="evidence" value="ECO:0007669"/>
    <property type="project" value="InterPro"/>
</dbReference>
<gene>
    <name evidence="2" type="ORF">GO014_10170</name>
</gene>
<feature type="domain" description="Transcription elongation factor GreA/GreB C-terminal" evidence="1">
    <location>
        <begin position="59"/>
        <end position="134"/>
    </location>
</feature>
<dbReference type="Gene3D" id="3.10.50.30">
    <property type="entry name" value="Transcription elongation factor, GreA/GreB, C-terminal domain"/>
    <property type="match status" value="1"/>
</dbReference>
<dbReference type="InterPro" id="IPR036953">
    <property type="entry name" value="GreA/GreB_C_sf"/>
</dbReference>
<dbReference type="GO" id="GO:0016301">
    <property type="term" value="F:kinase activity"/>
    <property type="evidence" value="ECO:0007669"/>
    <property type="project" value="UniProtKB-KW"/>
</dbReference>
<dbReference type="SUPFAM" id="SSF54534">
    <property type="entry name" value="FKBP-like"/>
    <property type="match status" value="1"/>
</dbReference>
<dbReference type="Pfam" id="PF01272">
    <property type="entry name" value="GreA_GreB"/>
    <property type="match status" value="1"/>
</dbReference>
<protein>
    <submittedName>
        <fullName evidence="2">Nucleoside diphosphate kinase regulator</fullName>
    </submittedName>
</protein>
<sequence length="148" mass="16016">MTTITLADWTASPEIVIGEAEHKRLIVVALTDLGERGDNTDFLLYELDRARTVPDATLPPDVVRIGSIIRYRPVPGPERMAKLVMPERETHADGYRLSVTSEHGAALIGTRPGHVMAWIGLDGEVRRLAVINVANALPPPPGQGPQAA</sequence>
<dbReference type="Proteomes" id="UP000438106">
    <property type="component" value="Unassembled WGS sequence"/>
</dbReference>
<evidence type="ECO:0000313" key="3">
    <source>
        <dbReference type="Proteomes" id="UP000438106"/>
    </source>
</evidence>
<keyword evidence="2" id="KW-0418">Kinase</keyword>
<name>A0A7X3FRF4_9HYPH</name>
<dbReference type="AlphaFoldDB" id="A0A7X3FRF4"/>
<evidence type="ECO:0000313" key="2">
    <source>
        <dbReference type="EMBL" id="MVS99386.1"/>
    </source>
</evidence>
<keyword evidence="3" id="KW-1185">Reference proteome</keyword>
<proteinExistence type="predicted"/>
<dbReference type="EMBL" id="WQRF01000002">
    <property type="protein sequence ID" value="MVS99386.1"/>
    <property type="molecule type" value="Genomic_DNA"/>
</dbReference>
<dbReference type="GO" id="GO:0032784">
    <property type="term" value="P:regulation of DNA-templated transcription elongation"/>
    <property type="evidence" value="ECO:0007669"/>
    <property type="project" value="InterPro"/>
</dbReference>